<accession>A0ABT6HAB3</accession>
<dbReference type="Proteomes" id="UP001218246">
    <property type="component" value="Unassembled WGS sequence"/>
</dbReference>
<name>A0ABT6HAB3_9BACI</name>
<organism evidence="1 2">
    <name type="scientific">Ectobacillus antri</name>
    <dbReference type="NCBI Taxonomy" id="2486280"/>
    <lineage>
        <taxon>Bacteria</taxon>
        <taxon>Bacillati</taxon>
        <taxon>Bacillota</taxon>
        <taxon>Bacilli</taxon>
        <taxon>Bacillales</taxon>
        <taxon>Bacillaceae</taxon>
        <taxon>Ectobacillus</taxon>
    </lineage>
</organism>
<dbReference type="EMBL" id="JARULN010000029">
    <property type="protein sequence ID" value="MDG5755456.1"/>
    <property type="molecule type" value="Genomic_DNA"/>
</dbReference>
<reference evidence="1 2" key="1">
    <citation type="submission" date="2023-04" db="EMBL/GenBank/DDBJ databases">
        <title>Ectobacillus antri isolated from activated sludge.</title>
        <authorList>
            <person name="Yan P."/>
            <person name="Liu X."/>
        </authorList>
    </citation>
    <scope>NUCLEOTIDE SEQUENCE [LARGE SCALE GENOMIC DNA]</scope>
    <source>
        <strain evidence="1 2">C18H</strain>
    </source>
</reference>
<protein>
    <submittedName>
        <fullName evidence="1">Uncharacterized protein</fullName>
    </submittedName>
</protein>
<proteinExistence type="predicted"/>
<evidence type="ECO:0000313" key="2">
    <source>
        <dbReference type="Proteomes" id="UP001218246"/>
    </source>
</evidence>
<evidence type="ECO:0000313" key="1">
    <source>
        <dbReference type="EMBL" id="MDG5755456.1"/>
    </source>
</evidence>
<keyword evidence="2" id="KW-1185">Reference proteome</keyword>
<gene>
    <name evidence="1" type="ORF">P6P90_16265</name>
</gene>
<comment type="caution">
    <text evidence="1">The sequence shown here is derived from an EMBL/GenBank/DDBJ whole genome shotgun (WGS) entry which is preliminary data.</text>
</comment>
<dbReference type="RefSeq" id="WP_278018657.1">
    <property type="nucleotide sequence ID" value="NZ_JARRRY010000029.1"/>
</dbReference>
<sequence>MGALWVTAHEVSMENASPLVLQAFEWLKKGELHSDVELIEDWKVKRYLL</sequence>